<dbReference type="Proteomes" id="UP000292459">
    <property type="component" value="Unassembled WGS sequence"/>
</dbReference>
<evidence type="ECO:0000313" key="1">
    <source>
        <dbReference type="EMBL" id="RZM78753.1"/>
    </source>
</evidence>
<dbReference type="Pfam" id="PF01257">
    <property type="entry name" value="2Fe-2S_thioredx"/>
    <property type="match status" value="1"/>
</dbReference>
<dbReference type="EMBL" id="QVFV01000002">
    <property type="protein sequence ID" value="RZM78753.1"/>
    <property type="molecule type" value="Genomic_DNA"/>
</dbReference>
<dbReference type="AlphaFoldDB" id="A0A4Q7E8F4"/>
<dbReference type="OrthoDB" id="9761899at2"/>
<protein>
    <submittedName>
        <fullName evidence="1">(2Fe-2S) ferredoxin domain-containing protein</fullName>
    </submittedName>
</protein>
<proteinExistence type="predicted"/>
<sequence>MANSSSRYLITVCQHRSCLRNGAAETLAAFQQHQSDHLLVQGCECQGQCGSGPTVRVMPGDTWYCRVQPADAQTIMEQHCTPGGQPVESLLNPRLHQTQSAYANLAEQYQAFTQSQPAD</sequence>
<evidence type="ECO:0000313" key="2">
    <source>
        <dbReference type="Proteomes" id="UP000292459"/>
    </source>
</evidence>
<gene>
    <name evidence="1" type="ORF">DYY88_08115</name>
</gene>
<dbReference type="RefSeq" id="WP_063776199.1">
    <property type="nucleotide sequence ID" value="NZ_QVFV01000002.1"/>
</dbReference>
<accession>A0A4Q7E8F4</accession>
<dbReference type="SUPFAM" id="SSF52833">
    <property type="entry name" value="Thioredoxin-like"/>
    <property type="match status" value="1"/>
</dbReference>
<dbReference type="InterPro" id="IPR036249">
    <property type="entry name" value="Thioredoxin-like_sf"/>
</dbReference>
<organism evidence="1 2">
    <name type="scientific">Leptolyngbya iicbica LK</name>
    <dbReference type="NCBI Taxonomy" id="2294035"/>
    <lineage>
        <taxon>Bacteria</taxon>
        <taxon>Bacillati</taxon>
        <taxon>Cyanobacteriota</taxon>
        <taxon>Cyanophyceae</taxon>
        <taxon>Leptolyngbyales</taxon>
        <taxon>Leptolyngbyaceae</taxon>
        <taxon>Leptolyngbya group</taxon>
        <taxon>Leptolyngbya</taxon>
        <taxon>Leptolyngbya iicbica</taxon>
    </lineage>
</organism>
<comment type="caution">
    <text evidence="1">The sequence shown here is derived from an EMBL/GenBank/DDBJ whole genome shotgun (WGS) entry which is preliminary data.</text>
</comment>
<dbReference type="PANTHER" id="PTHR47682">
    <property type="entry name" value="TETRATRICOPEPTIDE REPEAT (TPR)-CONTAINING PROTEIN"/>
    <property type="match status" value="1"/>
</dbReference>
<dbReference type="Gene3D" id="3.40.30.10">
    <property type="entry name" value="Glutaredoxin"/>
    <property type="match status" value="1"/>
</dbReference>
<reference evidence="1 2" key="1">
    <citation type="submission" date="2018-11" db="EMBL/GenBank/DDBJ databases">
        <title>Whole genome sequencing of an environmental sample.</title>
        <authorList>
            <person name="Sarangi A.N."/>
            <person name="Singh D."/>
            <person name="Tripathy S."/>
        </authorList>
    </citation>
    <scope>NUCLEOTIDE SEQUENCE [LARGE SCALE GENOMIC DNA]</scope>
    <source>
        <strain evidence="1 2">Lakshadweep</strain>
    </source>
</reference>
<name>A0A4Q7E8F4_9CYAN</name>
<dbReference type="PANTHER" id="PTHR47682:SF1">
    <property type="entry name" value="TETRATRICOPEPTIDE REPEAT (TPR)-CONTAINING PROTEIN"/>
    <property type="match status" value="1"/>
</dbReference>
<keyword evidence="2" id="KW-1185">Reference proteome</keyword>
<dbReference type="CDD" id="cd02980">
    <property type="entry name" value="TRX_Fd_family"/>
    <property type="match status" value="1"/>
</dbReference>